<comment type="caution">
    <text evidence="1">The sequence shown here is derived from an EMBL/GenBank/DDBJ whole genome shotgun (WGS) entry which is preliminary data.</text>
</comment>
<gene>
    <name evidence="1" type="ORF">KP509_13G030400</name>
</gene>
<dbReference type="AlphaFoldDB" id="A0A8T2TGH3"/>
<dbReference type="Proteomes" id="UP000825935">
    <property type="component" value="Chromosome 13"/>
</dbReference>
<reference evidence="1" key="1">
    <citation type="submission" date="2021-08" db="EMBL/GenBank/DDBJ databases">
        <title>WGS assembly of Ceratopteris richardii.</title>
        <authorList>
            <person name="Marchant D.B."/>
            <person name="Chen G."/>
            <person name="Jenkins J."/>
            <person name="Shu S."/>
            <person name="Leebens-Mack J."/>
            <person name="Grimwood J."/>
            <person name="Schmutz J."/>
            <person name="Soltis P."/>
            <person name="Soltis D."/>
            <person name="Chen Z.-H."/>
        </authorList>
    </citation>
    <scope>NUCLEOTIDE SEQUENCE</scope>
    <source>
        <strain evidence="1">Whitten #5841</strain>
        <tissue evidence="1">Leaf</tissue>
    </source>
</reference>
<keyword evidence="2" id="KW-1185">Reference proteome</keyword>
<protein>
    <submittedName>
        <fullName evidence="1">Uncharacterized protein</fullName>
    </submittedName>
</protein>
<sequence length="276" mass="30931">MGNCFACLSERTVIPSSLRREANKQEQDMVMVLRTTDNEIFRFPGPVFVRDLLFGFHGFAVFHARPFFSMQQEGEQLPLHPETLLRFNILYHLRPWCMPSSVSDHPTLLAQESNISKAMEDNSSGCSNSCHHPVETLALRPASEEDPATEEVQSGFLLDSVDNHHAEEGDLATRAGGASPTVAAPTQKLMKEKVIKRVRFSEDLFPAARRREEAVRRIELLRKKGNSLRPPASLKEGELPRSVRKGSTEVVRLKIVVSKKQLADIMAGTLLTETSR</sequence>
<dbReference type="OrthoDB" id="10673848at2759"/>
<dbReference type="EMBL" id="CM035418">
    <property type="protein sequence ID" value="KAH7420923.1"/>
    <property type="molecule type" value="Genomic_DNA"/>
</dbReference>
<organism evidence="1 2">
    <name type="scientific">Ceratopteris richardii</name>
    <name type="common">Triangle waterfern</name>
    <dbReference type="NCBI Taxonomy" id="49495"/>
    <lineage>
        <taxon>Eukaryota</taxon>
        <taxon>Viridiplantae</taxon>
        <taxon>Streptophyta</taxon>
        <taxon>Embryophyta</taxon>
        <taxon>Tracheophyta</taxon>
        <taxon>Polypodiopsida</taxon>
        <taxon>Polypodiidae</taxon>
        <taxon>Polypodiales</taxon>
        <taxon>Pteridineae</taxon>
        <taxon>Pteridaceae</taxon>
        <taxon>Parkerioideae</taxon>
        <taxon>Ceratopteris</taxon>
    </lineage>
</organism>
<evidence type="ECO:0000313" key="1">
    <source>
        <dbReference type="EMBL" id="KAH7420923.1"/>
    </source>
</evidence>
<accession>A0A8T2TGH3</accession>
<evidence type="ECO:0000313" key="2">
    <source>
        <dbReference type="Proteomes" id="UP000825935"/>
    </source>
</evidence>
<name>A0A8T2TGH3_CERRI</name>
<proteinExistence type="predicted"/>